<accession>A0A6J4P0G2</accession>
<protein>
    <submittedName>
        <fullName evidence="2">Uncharacterized protein</fullName>
    </submittedName>
</protein>
<gene>
    <name evidence="2" type="ORF">AVDCRST_MAG01-01-1072</name>
</gene>
<dbReference type="EMBL" id="CADCUW010000157">
    <property type="protein sequence ID" value="CAA9401688.1"/>
    <property type="molecule type" value="Genomic_DNA"/>
</dbReference>
<feature type="compositionally biased region" description="Basic and acidic residues" evidence="1">
    <location>
        <begin position="28"/>
        <end position="39"/>
    </location>
</feature>
<dbReference type="AlphaFoldDB" id="A0A6J4P0G2"/>
<proteinExistence type="predicted"/>
<evidence type="ECO:0000256" key="1">
    <source>
        <dbReference type="SAM" id="MobiDB-lite"/>
    </source>
</evidence>
<reference evidence="2" key="1">
    <citation type="submission" date="2020-02" db="EMBL/GenBank/DDBJ databases">
        <authorList>
            <person name="Meier V. D."/>
        </authorList>
    </citation>
    <scope>NUCLEOTIDE SEQUENCE</scope>
    <source>
        <strain evidence="2">AVDCRST_MAG01</strain>
    </source>
</reference>
<evidence type="ECO:0000313" key="2">
    <source>
        <dbReference type="EMBL" id="CAA9401688.1"/>
    </source>
</evidence>
<name>A0A6J4P0G2_9ACTN</name>
<feature type="region of interest" description="Disordered" evidence="1">
    <location>
        <begin position="28"/>
        <end position="60"/>
    </location>
</feature>
<organism evidence="2">
    <name type="scientific">uncultured Rubrobacteraceae bacterium</name>
    <dbReference type="NCBI Taxonomy" id="349277"/>
    <lineage>
        <taxon>Bacteria</taxon>
        <taxon>Bacillati</taxon>
        <taxon>Actinomycetota</taxon>
        <taxon>Rubrobacteria</taxon>
        <taxon>Rubrobacterales</taxon>
        <taxon>Rubrobacteraceae</taxon>
        <taxon>environmental samples</taxon>
    </lineage>
</organism>
<sequence>MRRLRDFQSIRDFCSDREIDELQAAVDARREARARRAEDPGPPAPEPRTRAGRIVTPRPA</sequence>